<dbReference type="Gene3D" id="1.25.40.630">
    <property type="match status" value="1"/>
</dbReference>
<gene>
    <name evidence="7" type="ORF">NMOB1V02_LOCUS6849</name>
</gene>
<dbReference type="InterPro" id="IPR025742">
    <property type="entry name" value="CSTF2_hinge"/>
</dbReference>
<accession>A0A7R9BPJ2</accession>
<dbReference type="GO" id="GO:0031124">
    <property type="term" value="P:mRNA 3'-end processing"/>
    <property type="evidence" value="ECO:0007669"/>
    <property type="project" value="InterPro"/>
</dbReference>
<dbReference type="InterPro" id="IPR038192">
    <property type="entry name" value="CSTF_C_sf"/>
</dbReference>
<feature type="domain" description="Cleavage stimulation factor subunit 2 hinge" evidence="6">
    <location>
        <begin position="7"/>
        <end position="68"/>
    </location>
</feature>
<dbReference type="Proteomes" id="UP000678499">
    <property type="component" value="Unassembled WGS sequence"/>
</dbReference>
<evidence type="ECO:0008006" key="9">
    <source>
        <dbReference type="Google" id="ProtNLM"/>
    </source>
</evidence>
<protein>
    <recommendedName>
        <fullName evidence="9">Cleavage stimulation factor subunit 2 hinge domain-containing protein</fullName>
    </recommendedName>
</protein>
<dbReference type="InterPro" id="IPR026896">
    <property type="entry name" value="CSTF_C"/>
</dbReference>
<evidence type="ECO:0000313" key="8">
    <source>
        <dbReference type="Proteomes" id="UP000678499"/>
    </source>
</evidence>
<keyword evidence="8" id="KW-1185">Reference proteome</keyword>
<dbReference type="EMBL" id="CAJPEX010001526">
    <property type="protein sequence ID" value="CAG0919320.1"/>
    <property type="molecule type" value="Genomic_DNA"/>
</dbReference>
<proteinExistence type="predicted"/>
<evidence type="ECO:0000256" key="4">
    <source>
        <dbReference type="SAM" id="MobiDB-lite"/>
    </source>
</evidence>
<dbReference type="GO" id="GO:0005847">
    <property type="term" value="C:mRNA cleavage and polyadenylation specificity factor complex"/>
    <property type="evidence" value="ECO:0007669"/>
    <property type="project" value="TreeGrafter"/>
</dbReference>
<evidence type="ECO:0000256" key="2">
    <source>
        <dbReference type="ARBA" id="ARBA00022884"/>
    </source>
</evidence>
<dbReference type="PANTHER" id="PTHR45735">
    <property type="entry name" value="CLEAVAGE STIMULATION FACTOR SUBUNIT 2"/>
    <property type="match status" value="1"/>
</dbReference>
<feature type="region of interest" description="Disordered" evidence="4">
    <location>
        <begin position="103"/>
        <end position="200"/>
    </location>
</feature>
<feature type="compositionally biased region" description="Pro residues" evidence="4">
    <location>
        <begin position="134"/>
        <end position="144"/>
    </location>
</feature>
<dbReference type="Gene3D" id="1.10.20.70">
    <property type="entry name" value="Transcription termination and cleavage factor, C-terminal domain"/>
    <property type="match status" value="1"/>
</dbReference>
<dbReference type="PANTHER" id="PTHR45735:SF2">
    <property type="entry name" value="CLEAVAGE STIMULATION FACTOR SUBUNIT 2"/>
    <property type="match status" value="1"/>
</dbReference>
<dbReference type="GO" id="GO:0003729">
    <property type="term" value="F:mRNA binding"/>
    <property type="evidence" value="ECO:0007669"/>
    <property type="project" value="TreeGrafter"/>
</dbReference>
<dbReference type="Pfam" id="PF14304">
    <property type="entry name" value="CSTF_C"/>
    <property type="match status" value="1"/>
</dbReference>
<organism evidence="7">
    <name type="scientific">Notodromas monacha</name>
    <dbReference type="NCBI Taxonomy" id="399045"/>
    <lineage>
        <taxon>Eukaryota</taxon>
        <taxon>Metazoa</taxon>
        <taxon>Ecdysozoa</taxon>
        <taxon>Arthropoda</taxon>
        <taxon>Crustacea</taxon>
        <taxon>Oligostraca</taxon>
        <taxon>Ostracoda</taxon>
        <taxon>Podocopa</taxon>
        <taxon>Podocopida</taxon>
        <taxon>Cypridocopina</taxon>
        <taxon>Cypridoidea</taxon>
        <taxon>Cyprididae</taxon>
        <taxon>Notodromas</taxon>
    </lineage>
</organism>
<keyword evidence="3" id="KW-0539">Nucleus</keyword>
<dbReference type="Pfam" id="PF14327">
    <property type="entry name" value="CSTF2_hinge"/>
    <property type="match status" value="1"/>
</dbReference>
<keyword evidence="2" id="KW-0694">RNA-binding</keyword>
<feature type="compositionally biased region" description="Basic and acidic residues" evidence="4">
    <location>
        <begin position="112"/>
        <end position="121"/>
    </location>
</feature>
<reference evidence="7" key="1">
    <citation type="submission" date="2020-11" db="EMBL/GenBank/DDBJ databases">
        <authorList>
            <person name="Tran Van P."/>
        </authorList>
    </citation>
    <scope>NUCLEOTIDE SEQUENCE</scope>
</reference>
<sequence>MAEVAADIAATVAKFSPEQLYDFVGEMKACVDNNAAEAEAMLMQNPALNYTLLEALILMGLVDSVSVAERLMVTPAIPLPADDEKALKPVVQMEIDLVERPQKVTEPVTARSDAKAGRISDPRLFNVRRLRKPLPTPQTPPPEARPSAAATQEEVESRRSRDPRLASRGRQPPPPPAAAPVPKVETPAQPEANTADVEDERTALIMQVLQLTEEQIDMLPPEQREGVLQLREQIRLQNAAV</sequence>
<evidence type="ECO:0000256" key="3">
    <source>
        <dbReference type="ARBA" id="ARBA00023242"/>
    </source>
</evidence>
<evidence type="ECO:0000259" key="5">
    <source>
        <dbReference type="Pfam" id="PF14304"/>
    </source>
</evidence>
<name>A0A7R9BPJ2_9CRUS</name>
<evidence type="ECO:0000256" key="1">
    <source>
        <dbReference type="ARBA" id="ARBA00004123"/>
    </source>
</evidence>
<dbReference type="EMBL" id="OA883563">
    <property type="protein sequence ID" value="CAD7279168.1"/>
    <property type="molecule type" value="Genomic_DNA"/>
</dbReference>
<comment type="subcellular location">
    <subcellularLocation>
        <location evidence="1">Nucleus</location>
    </subcellularLocation>
</comment>
<evidence type="ECO:0000259" key="6">
    <source>
        <dbReference type="Pfam" id="PF14327"/>
    </source>
</evidence>
<dbReference type="OrthoDB" id="272703at2759"/>
<evidence type="ECO:0000313" key="7">
    <source>
        <dbReference type="EMBL" id="CAD7279168.1"/>
    </source>
</evidence>
<feature type="domain" description="Transcription termination and cleavage factor C-terminal" evidence="5">
    <location>
        <begin position="200"/>
        <end position="235"/>
    </location>
</feature>
<feature type="compositionally biased region" description="Basic and acidic residues" evidence="4">
    <location>
        <begin position="155"/>
        <end position="165"/>
    </location>
</feature>
<dbReference type="FunFam" id="1.10.20.70:FF:000001">
    <property type="entry name" value="Cleavage stimulation factor subunit 2"/>
    <property type="match status" value="1"/>
</dbReference>
<dbReference type="AlphaFoldDB" id="A0A7R9BPJ2"/>